<gene>
    <name evidence="2" type="ORF">FNW11_15430</name>
</gene>
<comment type="caution">
    <text evidence="2">The sequence shown here is derived from an EMBL/GenBank/DDBJ whole genome shotgun (WGS) entry which is preliminary data.</text>
</comment>
<dbReference type="EMBL" id="VJZL01000040">
    <property type="protein sequence ID" value="TRX05814.1"/>
    <property type="molecule type" value="Genomic_DNA"/>
</dbReference>
<accession>A0A553BC41</accession>
<protein>
    <submittedName>
        <fullName evidence="2">Transcriptional regulator</fullName>
    </submittedName>
</protein>
<dbReference type="Proteomes" id="UP000318669">
    <property type="component" value="Unassembled WGS sequence"/>
</dbReference>
<evidence type="ECO:0000256" key="1">
    <source>
        <dbReference type="SAM" id="MobiDB-lite"/>
    </source>
</evidence>
<sequence length="314" mass="36486">MNYIKHLTGFFKKINNETNLNPTHISLYLALFQCWNVNRFKNPTGISREEIMKASKINSKATYHKCMKELELLGFMEYNPTFNPHSCSNIIMANFSEEEKKNSKIPQPTRSKNEPVHNLTELKNEQVIEQVNEQLYIYNKKQTAENILNNIKIDIDKNLINQPVQNLNPLIIPKEKNDMLKVLADDNRQILPAFADTDKKQTESGRQKSCAKKEKPVELELIFDHIIPTLELVIDYFLSQQNTETEANKFFNYYSSIGWLIGGKTKMKDWKAAARNWMLNTAKFAANVSKSDYNSQPKPMHLHTSTHKNYDEPL</sequence>
<dbReference type="AlphaFoldDB" id="A0A553BC41"/>
<feature type="region of interest" description="Disordered" evidence="1">
    <location>
        <begin position="292"/>
        <end position="314"/>
    </location>
</feature>
<reference evidence="2 3" key="1">
    <citation type="submission" date="2019-07" db="EMBL/GenBank/DDBJ databases">
        <title>Novel species of Flavobacterium.</title>
        <authorList>
            <person name="Liu Q."/>
            <person name="Xin Y.-H."/>
        </authorList>
    </citation>
    <scope>NUCLEOTIDE SEQUENCE [LARGE SCALE GENOMIC DNA]</scope>
    <source>
        <strain evidence="2 3">GSR22</strain>
    </source>
</reference>
<dbReference type="RefSeq" id="WP_144065026.1">
    <property type="nucleotide sequence ID" value="NZ_VJZL01000040.1"/>
</dbReference>
<name>A0A553BC41_9FLAO</name>
<proteinExistence type="predicted"/>
<evidence type="ECO:0000313" key="2">
    <source>
        <dbReference type="EMBL" id="TRX05814.1"/>
    </source>
</evidence>
<dbReference type="OrthoDB" id="1442826at2"/>
<evidence type="ECO:0000313" key="3">
    <source>
        <dbReference type="Proteomes" id="UP000318669"/>
    </source>
</evidence>
<organism evidence="2 3">
    <name type="scientific">Flavobacterium gawalongense</name>
    <dbReference type="NCBI Taxonomy" id="2594432"/>
    <lineage>
        <taxon>Bacteria</taxon>
        <taxon>Pseudomonadati</taxon>
        <taxon>Bacteroidota</taxon>
        <taxon>Flavobacteriia</taxon>
        <taxon>Flavobacteriales</taxon>
        <taxon>Flavobacteriaceae</taxon>
        <taxon>Flavobacterium</taxon>
    </lineage>
</organism>